<dbReference type="RefSeq" id="WP_075004151.1">
    <property type="nucleotide sequence ID" value="NZ_FOAZ01000020.1"/>
</dbReference>
<accession>A0A1H7WJN1</accession>
<sequence>MSAADRPGTDAARRNVRGNVRRLLRLPGLAVRLLPALPGVNADCDALAAAYTGTVAPLLPEGGDPRLADRLLPWAVQGGLLLVRHARLTGHTVDPATAVLAGAFTRLYDDALDEHAGPSAADLVNDWLAAPAAADAPLPGPAPGPGAARAAASLFRALRARTDPDRHRTAYAALPALHAAQLASVRLTANGRDAAGRADAAALLDASRTKGGLGMLVLGGLVQHAPSAAQREALLALGAFLQLVDDYQDRAVDLRAGVMTAATLDALPLRLLHEELDALDRRLTSLYGPRRARPFVDGLTCWLYLTALARLVGRGAVPAPERPVRPPSVPTLFARREVIR</sequence>
<evidence type="ECO:0008006" key="3">
    <source>
        <dbReference type="Google" id="ProtNLM"/>
    </source>
</evidence>
<organism evidence="1 2">
    <name type="scientific">Streptacidiphilus jiangxiensis</name>
    <dbReference type="NCBI Taxonomy" id="235985"/>
    <lineage>
        <taxon>Bacteria</taxon>
        <taxon>Bacillati</taxon>
        <taxon>Actinomycetota</taxon>
        <taxon>Actinomycetes</taxon>
        <taxon>Kitasatosporales</taxon>
        <taxon>Streptomycetaceae</taxon>
        <taxon>Streptacidiphilus</taxon>
    </lineage>
</organism>
<name>A0A1H7WJN1_STRJI</name>
<gene>
    <name evidence="1" type="ORF">SAMN05414137_120174</name>
</gene>
<dbReference type="OrthoDB" id="3687806at2"/>
<keyword evidence="2" id="KW-1185">Reference proteome</keyword>
<proteinExistence type="predicted"/>
<dbReference type="AlphaFoldDB" id="A0A1H7WJN1"/>
<protein>
    <recommendedName>
        <fullName evidence="3">Phytoene synthase</fullName>
    </recommendedName>
</protein>
<reference evidence="2" key="1">
    <citation type="submission" date="2016-10" db="EMBL/GenBank/DDBJ databases">
        <authorList>
            <person name="Varghese N."/>
        </authorList>
    </citation>
    <scope>NUCLEOTIDE SEQUENCE [LARGE SCALE GENOMIC DNA]</scope>
    <source>
        <strain evidence="2">DSM 45096 / BCRC 16803 / CGMCC 4.1857 / CIP 109030 / JCM 12277 / KCTC 19219 / NBRC 100920 / 33214</strain>
    </source>
</reference>
<dbReference type="STRING" id="235985.SAMN05414137_120174"/>
<evidence type="ECO:0000313" key="2">
    <source>
        <dbReference type="Proteomes" id="UP000183015"/>
    </source>
</evidence>
<evidence type="ECO:0000313" key="1">
    <source>
        <dbReference type="EMBL" id="SEM21107.1"/>
    </source>
</evidence>
<dbReference type="EMBL" id="FOAZ01000020">
    <property type="protein sequence ID" value="SEM21107.1"/>
    <property type="molecule type" value="Genomic_DNA"/>
</dbReference>
<dbReference type="Proteomes" id="UP000183015">
    <property type="component" value="Unassembled WGS sequence"/>
</dbReference>